<evidence type="ECO:0000313" key="2">
    <source>
        <dbReference type="Proteomes" id="UP000177912"/>
    </source>
</evidence>
<dbReference type="Proteomes" id="UP000177912">
    <property type="component" value="Unassembled WGS sequence"/>
</dbReference>
<dbReference type="STRING" id="1817822.A2826_00100"/>
<name>A0A1F5NQN8_9BACT</name>
<reference evidence="1 2" key="1">
    <citation type="journal article" date="2016" name="Nat. Commun.">
        <title>Thousands of microbial genomes shed light on interconnected biogeochemical processes in an aquifer system.</title>
        <authorList>
            <person name="Anantharaman K."/>
            <person name="Brown C.T."/>
            <person name="Hug L.A."/>
            <person name="Sharon I."/>
            <person name="Castelle C.J."/>
            <person name="Probst A.J."/>
            <person name="Thomas B.C."/>
            <person name="Singh A."/>
            <person name="Wilkins M.J."/>
            <person name="Karaoz U."/>
            <person name="Brodie E.L."/>
            <person name="Williams K.H."/>
            <person name="Hubbard S.S."/>
            <person name="Banfield J.F."/>
        </authorList>
    </citation>
    <scope>NUCLEOTIDE SEQUENCE [LARGE SCALE GENOMIC DNA]</scope>
</reference>
<proteinExistence type="predicted"/>
<dbReference type="EMBL" id="MFEI01000043">
    <property type="protein sequence ID" value="OGE79938.1"/>
    <property type="molecule type" value="Genomic_DNA"/>
</dbReference>
<evidence type="ECO:0008006" key="3">
    <source>
        <dbReference type="Google" id="ProtNLM"/>
    </source>
</evidence>
<protein>
    <recommendedName>
        <fullName evidence="3">Nudix hydrolase domain-containing protein</fullName>
    </recommendedName>
</protein>
<evidence type="ECO:0000313" key="1">
    <source>
        <dbReference type="EMBL" id="OGE79938.1"/>
    </source>
</evidence>
<sequence>MKTKNVVLLSDSAVEAIDLDAMPENNRTQMLLAVLQWMIGQVNAGKYLPLPVFELQNQLRPFVAFELVTVCQVSGIEYVKLQRRSPTDPQPEFRNRLGLTGTAPLGRKSMSEIMRILGGQGESGTPVTFADVKPLGTVYGPNKPRGAWTGIVLLHDLGRLDTLPKIPEGVRTEWWTLDSACATNQMLLSAQQILKRVANFLITGKLFVFDYDDSTTETIL</sequence>
<comment type="caution">
    <text evidence="1">The sequence shown here is derived from an EMBL/GenBank/DDBJ whole genome shotgun (WGS) entry which is preliminary data.</text>
</comment>
<dbReference type="AlphaFoldDB" id="A0A1F5NQN8"/>
<gene>
    <name evidence="1" type="ORF">A2826_00100</name>
</gene>
<organism evidence="1 2">
    <name type="scientific">Candidatus Doudnabacteria bacterium RIFCSPHIGHO2_01_FULL_43_23</name>
    <dbReference type="NCBI Taxonomy" id="1817822"/>
    <lineage>
        <taxon>Bacteria</taxon>
        <taxon>Candidatus Doudnaibacteriota</taxon>
    </lineage>
</organism>
<accession>A0A1F5NQN8</accession>